<dbReference type="EMBL" id="JANBUM010000370">
    <property type="protein sequence ID" value="KAJ2778084.1"/>
    <property type="molecule type" value="Genomic_DNA"/>
</dbReference>
<dbReference type="Proteomes" id="UP001140172">
    <property type="component" value="Unassembled WGS sequence"/>
</dbReference>
<accession>A0A9W8LF96</accession>
<dbReference type="Pfam" id="PF14780">
    <property type="entry name" value="NEPRO_N"/>
    <property type="match status" value="1"/>
</dbReference>
<evidence type="ECO:0000259" key="3">
    <source>
        <dbReference type="Pfam" id="PF14780"/>
    </source>
</evidence>
<reference evidence="4" key="1">
    <citation type="submission" date="2022-07" db="EMBL/GenBank/DDBJ databases">
        <title>Phylogenomic reconstructions and comparative analyses of Kickxellomycotina fungi.</title>
        <authorList>
            <person name="Reynolds N.K."/>
            <person name="Stajich J.E."/>
            <person name="Barry K."/>
            <person name="Grigoriev I.V."/>
            <person name="Crous P."/>
            <person name="Smith M.E."/>
        </authorList>
    </citation>
    <scope>NUCLEOTIDE SEQUENCE</scope>
    <source>
        <strain evidence="4">BCRC 34489</strain>
    </source>
</reference>
<evidence type="ECO:0000313" key="5">
    <source>
        <dbReference type="Proteomes" id="UP001140172"/>
    </source>
</evidence>
<feature type="compositionally biased region" description="Low complexity" evidence="1">
    <location>
        <begin position="276"/>
        <end position="285"/>
    </location>
</feature>
<feature type="domain" description="Nucleolus and neural progenitor protein-like N-terminal" evidence="3">
    <location>
        <begin position="50"/>
        <end position="202"/>
    </location>
</feature>
<keyword evidence="2" id="KW-0472">Membrane</keyword>
<evidence type="ECO:0000256" key="2">
    <source>
        <dbReference type="SAM" id="Phobius"/>
    </source>
</evidence>
<evidence type="ECO:0000256" key="1">
    <source>
        <dbReference type="SAM" id="MobiDB-lite"/>
    </source>
</evidence>
<keyword evidence="2" id="KW-1133">Transmembrane helix</keyword>
<feature type="transmembrane region" description="Helical" evidence="2">
    <location>
        <begin position="182"/>
        <end position="204"/>
    </location>
</feature>
<protein>
    <recommendedName>
        <fullName evidence="3">Nucleolus and neural progenitor protein-like N-terminal domain-containing protein</fullName>
    </recommendedName>
</protein>
<organism evidence="4 5">
    <name type="scientific">Coemansia interrupta</name>
    <dbReference type="NCBI Taxonomy" id="1126814"/>
    <lineage>
        <taxon>Eukaryota</taxon>
        <taxon>Fungi</taxon>
        <taxon>Fungi incertae sedis</taxon>
        <taxon>Zoopagomycota</taxon>
        <taxon>Kickxellomycotina</taxon>
        <taxon>Kickxellomycetes</taxon>
        <taxon>Kickxellales</taxon>
        <taxon>Kickxellaceae</taxon>
        <taxon>Coemansia</taxon>
    </lineage>
</organism>
<gene>
    <name evidence="4" type="ORF">GGI15_004288</name>
</gene>
<evidence type="ECO:0000313" key="4">
    <source>
        <dbReference type="EMBL" id="KAJ2778084.1"/>
    </source>
</evidence>
<dbReference type="OrthoDB" id="114080at2759"/>
<keyword evidence="2" id="KW-0812">Transmembrane</keyword>
<comment type="caution">
    <text evidence="4">The sequence shown here is derived from an EMBL/GenBank/DDBJ whole genome shotgun (WGS) entry which is preliminary data.</text>
</comment>
<dbReference type="AlphaFoldDB" id="A0A9W8LF96"/>
<feature type="region of interest" description="Disordered" evidence="1">
    <location>
        <begin position="264"/>
        <end position="288"/>
    </location>
</feature>
<name>A0A9W8LF96_9FUNG</name>
<proteinExistence type="predicted"/>
<sequence>MDTEDATARRFVLPDCHAVPRPKLGLSEDHTTGRPARANPLYANVRQHAHVHAATVHMLEQLAQRPYASLVQHERQLVWRLYHRNHNQHRTSLHWRRMQALRRVLRAWDAARPHALVRGLLQQCLGKAAAAAEGGRWTALPCAEHVSAVAARLAEIVRLAGAARDACRAVFVCFTGLVRQTLFMPLALVVVGVAARLHVVFGVWRRELLDACRGLCDWVPALPQCSAGLGRWRLPDADALAAEVSGEANEDSKIRAYAEESVRQAEDTLDADDALDTAGAPPASSARRRARDAFLDLFD</sequence>
<dbReference type="InterPro" id="IPR027951">
    <property type="entry name" value="Nepro_N"/>
</dbReference>
<keyword evidence="5" id="KW-1185">Reference proteome</keyword>